<name>A0ABR2L8A7_9EUKA</name>
<evidence type="ECO:0000256" key="1">
    <source>
        <dbReference type="SAM" id="Coils"/>
    </source>
</evidence>
<feature type="coiled-coil region" evidence="1">
    <location>
        <begin position="445"/>
        <end position="483"/>
    </location>
</feature>
<dbReference type="EMBL" id="JAPFFF010000001">
    <property type="protein sequence ID" value="KAK8899590.1"/>
    <property type="molecule type" value="Genomic_DNA"/>
</dbReference>
<sequence>MQPSTISKSRSSEKVPANVNSDNFIQLTEECQNYVFQEEWEGFFNLLPSLAQFYENYSKDLDPNVPIQETDDLSHSWHTLRANSVEAIVKHLDNATSFQEYMDWLQKLSNVINNPQHLWQILHTEVQSSLKTTMKQSQEIANRFFKPEQLFEFSVESYIMSCLGDISNVKTEEELIDVFYGVAGFIRACNLDPKYEAKSPYYIDFITRILLFFVTIPDFDAYKYVWLVEMVHKYCHISNHELLSICQSVFEDFAANHQETRPTLSSLHKLCIFSTSSFMQQIPYLNELINDSFKSLIEDQHNFTMRYIYGCFVNCIWTTNETTNRLSDPLIEWKLYLDNFTFQIKSQPELPDLLINNFLDESISNFIHYYGGIQPSFERSKDLRLDLFTIVDIISKNYKGKVGDVIKKKIWFLLIVAAVSGASKQQLENFTCADCDEAGELFLGLKHTENEFEDYELALKRLSKKFETEKEKLNSMIEFIRENYEKNA</sequence>
<proteinExistence type="predicted"/>
<evidence type="ECO:0000313" key="3">
    <source>
        <dbReference type="Proteomes" id="UP001470230"/>
    </source>
</evidence>
<reference evidence="2 3" key="1">
    <citation type="submission" date="2024-04" db="EMBL/GenBank/DDBJ databases">
        <title>Tritrichomonas musculus Genome.</title>
        <authorList>
            <person name="Alves-Ferreira E."/>
            <person name="Grigg M."/>
            <person name="Lorenzi H."/>
            <person name="Galac M."/>
        </authorList>
    </citation>
    <scope>NUCLEOTIDE SEQUENCE [LARGE SCALE GENOMIC DNA]</scope>
    <source>
        <strain evidence="2 3">EAF2021</strain>
    </source>
</reference>
<organism evidence="2 3">
    <name type="scientific">Tritrichomonas musculus</name>
    <dbReference type="NCBI Taxonomy" id="1915356"/>
    <lineage>
        <taxon>Eukaryota</taxon>
        <taxon>Metamonada</taxon>
        <taxon>Parabasalia</taxon>
        <taxon>Tritrichomonadida</taxon>
        <taxon>Tritrichomonadidae</taxon>
        <taxon>Tritrichomonas</taxon>
    </lineage>
</organism>
<dbReference type="Proteomes" id="UP001470230">
    <property type="component" value="Unassembled WGS sequence"/>
</dbReference>
<keyword evidence="1" id="KW-0175">Coiled coil</keyword>
<gene>
    <name evidence="2" type="ORF">M9Y10_001906</name>
</gene>
<evidence type="ECO:0000313" key="2">
    <source>
        <dbReference type="EMBL" id="KAK8899590.1"/>
    </source>
</evidence>
<comment type="caution">
    <text evidence="2">The sequence shown here is derived from an EMBL/GenBank/DDBJ whole genome shotgun (WGS) entry which is preliminary data.</text>
</comment>
<accession>A0ABR2L8A7</accession>
<keyword evidence="3" id="KW-1185">Reference proteome</keyword>
<protein>
    <submittedName>
        <fullName evidence="2">Uncharacterized protein</fullName>
    </submittedName>
</protein>